<dbReference type="Proteomes" id="UP000827092">
    <property type="component" value="Unassembled WGS sequence"/>
</dbReference>
<feature type="non-terminal residue" evidence="1">
    <location>
        <position position="1"/>
    </location>
</feature>
<keyword evidence="2" id="KW-1185">Reference proteome</keyword>
<accession>A0AAV6TDK9</accession>
<dbReference type="EMBL" id="JAFNEN010006387">
    <property type="protein sequence ID" value="KAG8156023.1"/>
    <property type="molecule type" value="Genomic_DNA"/>
</dbReference>
<organism evidence="1 2">
    <name type="scientific">Oedothorax gibbosus</name>
    <dbReference type="NCBI Taxonomy" id="931172"/>
    <lineage>
        <taxon>Eukaryota</taxon>
        <taxon>Metazoa</taxon>
        <taxon>Ecdysozoa</taxon>
        <taxon>Arthropoda</taxon>
        <taxon>Chelicerata</taxon>
        <taxon>Arachnida</taxon>
        <taxon>Araneae</taxon>
        <taxon>Araneomorphae</taxon>
        <taxon>Entelegynae</taxon>
        <taxon>Araneoidea</taxon>
        <taxon>Linyphiidae</taxon>
        <taxon>Erigoninae</taxon>
        <taxon>Oedothorax</taxon>
    </lineage>
</organism>
<name>A0AAV6TDK9_9ARAC</name>
<comment type="caution">
    <text evidence="1">The sequence shown here is derived from an EMBL/GenBank/DDBJ whole genome shotgun (WGS) entry which is preliminary data.</text>
</comment>
<gene>
    <name evidence="1" type="ORF">JTE90_013853</name>
</gene>
<evidence type="ECO:0000313" key="1">
    <source>
        <dbReference type="EMBL" id="KAG8156023.1"/>
    </source>
</evidence>
<evidence type="ECO:0000313" key="2">
    <source>
        <dbReference type="Proteomes" id="UP000827092"/>
    </source>
</evidence>
<reference evidence="1 2" key="1">
    <citation type="journal article" date="2022" name="Nat. Ecol. Evol.">
        <title>A masculinizing supergene underlies an exaggerated male reproductive morph in a spider.</title>
        <authorList>
            <person name="Hendrickx F."/>
            <person name="De Corte Z."/>
            <person name="Sonet G."/>
            <person name="Van Belleghem S.M."/>
            <person name="Kostlbacher S."/>
            <person name="Vangestel C."/>
        </authorList>
    </citation>
    <scope>NUCLEOTIDE SEQUENCE [LARGE SCALE GENOMIC DNA]</scope>
    <source>
        <strain evidence="1">W744_W776</strain>
    </source>
</reference>
<dbReference type="AlphaFoldDB" id="A0AAV6TDK9"/>
<sequence>TFSTHHVPRCILQRGEETTRVKGRQASRVGHAHGIQLTPTRSPMLRSQYAPYSPEIIFRDGAARHGAGPLAEKLRREGSRPD</sequence>
<protein>
    <submittedName>
        <fullName evidence="1">Uncharacterized protein</fullName>
    </submittedName>
</protein>
<proteinExistence type="predicted"/>